<evidence type="ECO:0000313" key="2">
    <source>
        <dbReference type="EMBL" id="GBM97860.1"/>
    </source>
</evidence>
<dbReference type="Proteomes" id="UP000499080">
    <property type="component" value="Unassembled WGS sequence"/>
</dbReference>
<keyword evidence="3" id="KW-1185">Reference proteome</keyword>
<sequence length="120" mass="13606">MPDTSRRPTVPDLPLHNNFKMEPTPLCPSNRVNSRMFTCPTRIDIIVEVLMTTTGHGPDPPEGSSSSPSGQAQFSVQAILFRNLCKHKMAITARKAYITWTAIVRCFRQRDFNPTYQKKL</sequence>
<comment type="caution">
    <text evidence="2">The sequence shown here is derived from an EMBL/GenBank/DDBJ whole genome shotgun (WGS) entry which is preliminary data.</text>
</comment>
<dbReference type="EMBL" id="BGPR01004276">
    <property type="protein sequence ID" value="GBM97860.1"/>
    <property type="molecule type" value="Genomic_DNA"/>
</dbReference>
<dbReference type="AlphaFoldDB" id="A0A4Y2K5X9"/>
<evidence type="ECO:0000313" key="3">
    <source>
        <dbReference type="Proteomes" id="UP000499080"/>
    </source>
</evidence>
<evidence type="ECO:0000256" key="1">
    <source>
        <dbReference type="SAM" id="MobiDB-lite"/>
    </source>
</evidence>
<feature type="region of interest" description="Disordered" evidence="1">
    <location>
        <begin position="51"/>
        <end position="71"/>
    </location>
</feature>
<proteinExistence type="predicted"/>
<protein>
    <submittedName>
        <fullName evidence="2">Uncharacterized protein</fullName>
    </submittedName>
</protein>
<reference evidence="2 3" key="1">
    <citation type="journal article" date="2019" name="Sci. Rep.">
        <title>Orb-weaving spider Araneus ventricosus genome elucidates the spidroin gene catalogue.</title>
        <authorList>
            <person name="Kono N."/>
            <person name="Nakamura H."/>
            <person name="Ohtoshi R."/>
            <person name="Moran D.A.P."/>
            <person name="Shinohara A."/>
            <person name="Yoshida Y."/>
            <person name="Fujiwara M."/>
            <person name="Mori M."/>
            <person name="Tomita M."/>
            <person name="Arakawa K."/>
        </authorList>
    </citation>
    <scope>NUCLEOTIDE SEQUENCE [LARGE SCALE GENOMIC DNA]</scope>
</reference>
<organism evidence="2 3">
    <name type="scientific">Araneus ventricosus</name>
    <name type="common">Orbweaver spider</name>
    <name type="synonym">Epeira ventricosa</name>
    <dbReference type="NCBI Taxonomy" id="182803"/>
    <lineage>
        <taxon>Eukaryota</taxon>
        <taxon>Metazoa</taxon>
        <taxon>Ecdysozoa</taxon>
        <taxon>Arthropoda</taxon>
        <taxon>Chelicerata</taxon>
        <taxon>Arachnida</taxon>
        <taxon>Araneae</taxon>
        <taxon>Araneomorphae</taxon>
        <taxon>Entelegynae</taxon>
        <taxon>Araneoidea</taxon>
        <taxon>Araneidae</taxon>
        <taxon>Araneus</taxon>
    </lineage>
</organism>
<gene>
    <name evidence="2" type="ORF">AVEN_176129_1</name>
</gene>
<accession>A0A4Y2K5X9</accession>
<name>A0A4Y2K5X9_ARAVE</name>